<evidence type="ECO:0000256" key="2">
    <source>
        <dbReference type="ARBA" id="ARBA00022676"/>
    </source>
</evidence>
<gene>
    <name evidence="6" type="ORF">G2W53_001765</name>
</gene>
<dbReference type="AlphaFoldDB" id="A0A835CLT2"/>
<comment type="caution">
    <text evidence="6">The sequence shown here is derived from an EMBL/GenBank/DDBJ whole genome shotgun (WGS) entry which is preliminary data.</text>
</comment>
<dbReference type="EC" id="2.4.1.-" evidence="5"/>
<accession>A0A835CLT2</accession>
<evidence type="ECO:0000313" key="6">
    <source>
        <dbReference type="EMBL" id="KAF7844860.1"/>
    </source>
</evidence>
<evidence type="ECO:0000256" key="4">
    <source>
        <dbReference type="RuleBase" id="RU003718"/>
    </source>
</evidence>
<dbReference type="PANTHER" id="PTHR48045">
    <property type="entry name" value="UDP-GLYCOSYLTRANSFERASE 72B1"/>
    <property type="match status" value="1"/>
</dbReference>
<keyword evidence="7" id="KW-1185">Reference proteome</keyword>
<sequence length="501" mass="54827">MDKPPIIHIAAVSIPAFSHQASLLEFSKRLLHLHPHFHVTCIFPTVGSPPDATISTLHSLPPSLHVTFLPPIPKHHLPQHSPPAVQIQLAVSLSVPSLRNALETLRSTSSSSSPIVAVIADPFANEALEIAKELDLLSFVYFPPSAMTLALFLNLPRLDREISCEYRDLKEPIHIIPGESSMVTINGPDLPEHLQDRSSLSYDLLLQRCKRFDLADGFLVNTFFEMEEAAITALQRQRFSLFPIGPIAQSGSETGSGSGPGSGSGCVEWLEIQPPRSVLYVSFGSGGTLSEEQVNELALGLELSGQKFLWVVRAPSNESANAAYLSNEKQSNNNNNNNDIDSDNFKDSMQFLPSGFLERIRSKRQGMIVSSWAPQARILSHNSTGGFLTHCGWNSSLESIVCGVPMIAWPLFAEQRMNAVLLTEGLKVGLRPKAEGINGVVRKEEIARVVRDLMEDGEEEGNGIRRRIEELREGAGCAMREGGSSTKALSQVVERIENFGS</sequence>
<reference evidence="6" key="1">
    <citation type="submission" date="2020-09" db="EMBL/GenBank/DDBJ databases">
        <title>Genome-Enabled Discovery of Anthraquinone Biosynthesis in Senna tora.</title>
        <authorList>
            <person name="Kang S.-H."/>
            <person name="Pandey R.P."/>
            <person name="Lee C.-M."/>
            <person name="Sim J.-S."/>
            <person name="Jeong J.-T."/>
            <person name="Choi B.-S."/>
            <person name="Jung M."/>
            <person name="Ginzburg D."/>
            <person name="Zhao K."/>
            <person name="Won S.Y."/>
            <person name="Oh T.-J."/>
            <person name="Yu Y."/>
            <person name="Kim N.-H."/>
            <person name="Lee O.R."/>
            <person name="Lee T.-H."/>
            <person name="Bashyal P."/>
            <person name="Kim T.-S."/>
            <person name="Lee W.-H."/>
            <person name="Kawkins C."/>
            <person name="Kim C.-K."/>
            <person name="Kim J.S."/>
            <person name="Ahn B.O."/>
            <person name="Rhee S.Y."/>
            <person name="Sohng J.K."/>
        </authorList>
    </citation>
    <scope>NUCLEOTIDE SEQUENCE</scope>
    <source>
        <tissue evidence="6">Leaf</tissue>
    </source>
</reference>
<dbReference type="SUPFAM" id="SSF53756">
    <property type="entry name" value="UDP-Glycosyltransferase/glycogen phosphorylase"/>
    <property type="match status" value="1"/>
</dbReference>
<dbReference type="Pfam" id="PF00201">
    <property type="entry name" value="UDPGT"/>
    <property type="match status" value="1"/>
</dbReference>
<dbReference type="OrthoDB" id="5835829at2759"/>
<evidence type="ECO:0000256" key="3">
    <source>
        <dbReference type="ARBA" id="ARBA00022679"/>
    </source>
</evidence>
<dbReference type="CDD" id="cd03784">
    <property type="entry name" value="GT1_Gtf-like"/>
    <property type="match status" value="1"/>
</dbReference>
<dbReference type="PANTHER" id="PTHR48045:SF6">
    <property type="entry name" value="UDP-GLUCOSYLTRANSFERASE FAMILY PROTEIN"/>
    <property type="match status" value="1"/>
</dbReference>
<comment type="similarity">
    <text evidence="1 4">Belongs to the UDP-glycosyltransferase family.</text>
</comment>
<dbReference type="Proteomes" id="UP000634136">
    <property type="component" value="Unassembled WGS sequence"/>
</dbReference>
<evidence type="ECO:0000256" key="1">
    <source>
        <dbReference type="ARBA" id="ARBA00009995"/>
    </source>
</evidence>
<dbReference type="EMBL" id="JAAIUW010000001">
    <property type="protein sequence ID" value="KAF7844860.1"/>
    <property type="molecule type" value="Genomic_DNA"/>
</dbReference>
<evidence type="ECO:0000313" key="7">
    <source>
        <dbReference type="Proteomes" id="UP000634136"/>
    </source>
</evidence>
<dbReference type="Gene3D" id="3.40.50.2000">
    <property type="entry name" value="Glycogen Phosphorylase B"/>
    <property type="match status" value="2"/>
</dbReference>
<keyword evidence="2 4" id="KW-0328">Glycosyltransferase</keyword>
<dbReference type="InterPro" id="IPR035595">
    <property type="entry name" value="UDP_glycos_trans_CS"/>
</dbReference>
<protein>
    <recommendedName>
        <fullName evidence="5">Glycosyltransferase</fullName>
        <ecNumber evidence="5">2.4.1.-</ecNumber>
    </recommendedName>
</protein>
<dbReference type="PROSITE" id="PS00375">
    <property type="entry name" value="UDPGT"/>
    <property type="match status" value="1"/>
</dbReference>
<proteinExistence type="inferred from homology"/>
<dbReference type="FunFam" id="3.40.50.2000:FF:000051">
    <property type="entry name" value="Glycosyltransferase"/>
    <property type="match status" value="1"/>
</dbReference>
<evidence type="ECO:0000256" key="5">
    <source>
        <dbReference type="RuleBase" id="RU362057"/>
    </source>
</evidence>
<organism evidence="6 7">
    <name type="scientific">Senna tora</name>
    <dbReference type="NCBI Taxonomy" id="362788"/>
    <lineage>
        <taxon>Eukaryota</taxon>
        <taxon>Viridiplantae</taxon>
        <taxon>Streptophyta</taxon>
        <taxon>Embryophyta</taxon>
        <taxon>Tracheophyta</taxon>
        <taxon>Spermatophyta</taxon>
        <taxon>Magnoliopsida</taxon>
        <taxon>eudicotyledons</taxon>
        <taxon>Gunneridae</taxon>
        <taxon>Pentapetalae</taxon>
        <taxon>rosids</taxon>
        <taxon>fabids</taxon>
        <taxon>Fabales</taxon>
        <taxon>Fabaceae</taxon>
        <taxon>Caesalpinioideae</taxon>
        <taxon>Cassia clade</taxon>
        <taxon>Senna</taxon>
    </lineage>
</organism>
<name>A0A835CLT2_9FABA</name>
<keyword evidence="3 4" id="KW-0808">Transferase</keyword>
<dbReference type="GO" id="GO:0008194">
    <property type="term" value="F:UDP-glycosyltransferase activity"/>
    <property type="evidence" value="ECO:0007669"/>
    <property type="project" value="InterPro"/>
</dbReference>
<dbReference type="InterPro" id="IPR002213">
    <property type="entry name" value="UDP_glucos_trans"/>
</dbReference>